<dbReference type="InterPro" id="IPR001509">
    <property type="entry name" value="Epimerase_deHydtase"/>
</dbReference>
<evidence type="ECO:0000259" key="2">
    <source>
        <dbReference type="Pfam" id="PF01370"/>
    </source>
</evidence>
<dbReference type="InterPro" id="IPR036291">
    <property type="entry name" value="NAD(P)-bd_dom_sf"/>
</dbReference>
<dbReference type="InterPro" id="IPR051783">
    <property type="entry name" value="NAD(P)-dependent_oxidoreduct"/>
</dbReference>
<evidence type="ECO:0000256" key="1">
    <source>
        <dbReference type="SAM" id="MobiDB-lite"/>
    </source>
</evidence>
<protein>
    <submittedName>
        <fullName evidence="3">NAD-dependent epimerase/dehydratase family protein</fullName>
    </submittedName>
</protein>
<proteinExistence type="predicted"/>
<dbReference type="PANTHER" id="PTHR48079">
    <property type="entry name" value="PROTEIN YEEZ"/>
    <property type="match status" value="1"/>
</dbReference>
<name>A0ABN1ZCB2_9MICO</name>
<dbReference type="Pfam" id="PF01370">
    <property type="entry name" value="Epimerase"/>
    <property type="match status" value="1"/>
</dbReference>
<dbReference type="Gene3D" id="3.40.50.720">
    <property type="entry name" value="NAD(P)-binding Rossmann-like Domain"/>
    <property type="match status" value="1"/>
</dbReference>
<organism evidence="3 4">
    <name type="scientific">Curtobacterium herbarum</name>
    <dbReference type="NCBI Taxonomy" id="150122"/>
    <lineage>
        <taxon>Bacteria</taxon>
        <taxon>Bacillati</taxon>
        <taxon>Actinomycetota</taxon>
        <taxon>Actinomycetes</taxon>
        <taxon>Micrococcales</taxon>
        <taxon>Microbacteriaceae</taxon>
        <taxon>Curtobacterium</taxon>
    </lineage>
</organism>
<feature type="domain" description="NAD-dependent epimerase/dehydratase" evidence="2">
    <location>
        <begin position="13"/>
        <end position="202"/>
    </location>
</feature>
<dbReference type="Proteomes" id="UP001501742">
    <property type="component" value="Unassembled WGS sequence"/>
</dbReference>
<keyword evidence="4" id="KW-1185">Reference proteome</keyword>
<comment type="caution">
    <text evidence="3">The sequence shown here is derived from an EMBL/GenBank/DDBJ whole genome shotgun (WGS) entry which is preliminary data.</text>
</comment>
<dbReference type="RefSeq" id="WP_204610377.1">
    <property type="nucleotide sequence ID" value="NZ_BAAAJX010000005.1"/>
</dbReference>
<dbReference type="SUPFAM" id="SSF51735">
    <property type="entry name" value="NAD(P)-binding Rossmann-fold domains"/>
    <property type="match status" value="1"/>
</dbReference>
<reference evidence="3 4" key="1">
    <citation type="journal article" date="2019" name="Int. J. Syst. Evol. Microbiol.">
        <title>The Global Catalogue of Microorganisms (GCM) 10K type strain sequencing project: providing services to taxonomists for standard genome sequencing and annotation.</title>
        <authorList>
            <consortium name="The Broad Institute Genomics Platform"/>
            <consortium name="The Broad Institute Genome Sequencing Center for Infectious Disease"/>
            <person name="Wu L."/>
            <person name="Ma J."/>
        </authorList>
    </citation>
    <scope>NUCLEOTIDE SEQUENCE [LARGE SCALE GENOMIC DNA]</scope>
    <source>
        <strain evidence="3 4">JCM 12140</strain>
    </source>
</reference>
<dbReference type="PANTHER" id="PTHR48079:SF6">
    <property type="entry name" value="NAD(P)-BINDING DOMAIN-CONTAINING PROTEIN-RELATED"/>
    <property type="match status" value="1"/>
</dbReference>
<evidence type="ECO:0000313" key="3">
    <source>
        <dbReference type="EMBL" id="GAA1493273.1"/>
    </source>
</evidence>
<evidence type="ECO:0000313" key="4">
    <source>
        <dbReference type="Proteomes" id="UP001501742"/>
    </source>
</evidence>
<accession>A0ABN1ZCB2</accession>
<feature type="region of interest" description="Disordered" evidence="1">
    <location>
        <begin position="234"/>
        <end position="253"/>
    </location>
</feature>
<dbReference type="EMBL" id="BAAAJX010000005">
    <property type="protein sequence ID" value="GAA1493273.1"/>
    <property type="molecule type" value="Genomic_DNA"/>
</dbReference>
<sequence length="287" mass="30594">MSAHQTAVIAGCGDLGTEAALRFADLGYRVVGLRRRAELLPAPIEGRSTDLRHDVPEIDADTAVVVVALAAGSRDPDEYRATYVDGLRNVLDGIDRSEARPRIVVVSSTAVYDVSDGSEVTEDTPAAGGTPTARVLVEAEALLRERAPGAVLLRLSGIYGPGRERLIDQVRSGSARLAPADASSPHTNRIHRDDASSAIVHLATLDDPAPTYLGTDDEPVRLDDVLRFLADELGVPTPEHGPASDRQAGGDKRLSNALLRSTGFTFRYPTFREGYRAVLAGEGASHR</sequence>
<gene>
    <name evidence="3" type="ORF">GCM10009627_16190</name>
</gene>